<dbReference type="PANTHER" id="PTHR45997:SF1">
    <property type="entry name" value="DNA LIGASE 4"/>
    <property type="match status" value="1"/>
</dbReference>
<dbReference type="OrthoDB" id="151490at2759"/>
<gene>
    <name evidence="22" type="ORF">GWI33_016999</name>
</gene>
<dbReference type="GO" id="GO:0005524">
    <property type="term" value="F:ATP binding"/>
    <property type="evidence" value="ECO:0007669"/>
    <property type="project" value="UniProtKB-KW"/>
</dbReference>
<dbReference type="InterPro" id="IPR036420">
    <property type="entry name" value="BRCT_dom_sf"/>
</dbReference>
<evidence type="ECO:0000256" key="1">
    <source>
        <dbReference type="ARBA" id="ARBA00001946"/>
    </source>
</evidence>
<keyword evidence="8" id="KW-0677">Repeat</keyword>
<evidence type="ECO:0000256" key="9">
    <source>
        <dbReference type="ARBA" id="ARBA00022741"/>
    </source>
</evidence>
<dbReference type="AlphaFoldDB" id="A0A834M2U2"/>
<organism evidence="22 23">
    <name type="scientific">Rhynchophorus ferrugineus</name>
    <name type="common">Red palm weevil</name>
    <name type="synonym">Curculio ferrugineus</name>
    <dbReference type="NCBI Taxonomy" id="354439"/>
    <lineage>
        <taxon>Eukaryota</taxon>
        <taxon>Metazoa</taxon>
        <taxon>Ecdysozoa</taxon>
        <taxon>Arthropoda</taxon>
        <taxon>Hexapoda</taxon>
        <taxon>Insecta</taxon>
        <taxon>Pterygota</taxon>
        <taxon>Neoptera</taxon>
        <taxon>Endopterygota</taxon>
        <taxon>Coleoptera</taxon>
        <taxon>Polyphaga</taxon>
        <taxon>Cucujiformia</taxon>
        <taxon>Curculionidae</taxon>
        <taxon>Dryophthorinae</taxon>
        <taxon>Rhynchophorus</taxon>
    </lineage>
</organism>
<dbReference type="PROSITE" id="PS50160">
    <property type="entry name" value="DNA_LIGASE_A3"/>
    <property type="match status" value="1"/>
</dbReference>
<dbReference type="Pfam" id="PF04679">
    <property type="entry name" value="DNA_ligase_A_C"/>
    <property type="match status" value="1"/>
</dbReference>
<dbReference type="NCBIfam" id="TIGR00574">
    <property type="entry name" value="dnl1"/>
    <property type="match status" value="1"/>
</dbReference>
<dbReference type="GO" id="GO:0003910">
    <property type="term" value="F:DNA ligase (ATP) activity"/>
    <property type="evidence" value="ECO:0007669"/>
    <property type="project" value="UniProtKB-EC"/>
</dbReference>
<dbReference type="SMR" id="A0A834M2U2"/>
<dbReference type="SUPFAM" id="SSF56091">
    <property type="entry name" value="DNA ligase/mRNA capping enzyme, catalytic domain"/>
    <property type="match status" value="1"/>
</dbReference>
<evidence type="ECO:0000256" key="18">
    <source>
        <dbReference type="ARBA" id="ARBA00034003"/>
    </source>
</evidence>
<evidence type="ECO:0000256" key="11">
    <source>
        <dbReference type="ARBA" id="ARBA00022840"/>
    </source>
</evidence>
<keyword evidence="14" id="KW-0234">DNA repair</keyword>
<dbReference type="GO" id="GO:0003677">
    <property type="term" value="F:DNA binding"/>
    <property type="evidence" value="ECO:0007669"/>
    <property type="project" value="InterPro"/>
</dbReference>
<keyword evidence="7" id="KW-0479">Metal-binding</keyword>
<dbReference type="PROSITE" id="PS00333">
    <property type="entry name" value="DNA_LIGASE_A2"/>
    <property type="match status" value="1"/>
</dbReference>
<dbReference type="InterPro" id="IPR044125">
    <property type="entry name" value="Adenylation_DNA_ligase_IV"/>
</dbReference>
<dbReference type="SMART" id="SM00292">
    <property type="entry name" value="BRCT"/>
    <property type="match status" value="1"/>
</dbReference>
<feature type="domain" description="BRCT" evidence="21">
    <location>
        <begin position="538"/>
        <end position="628"/>
    </location>
</feature>
<dbReference type="InterPro" id="IPR012340">
    <property type="entry name" value="NA-bd_OB-fold"/>
</dbReference>
<dbReference type="InterPro" id="IPR012308">
    <property type="entry name" value="DNA_ligase_ATP-dep_N"/>
</dbReference>
<comment type="caution">
    <text evidence="22">The sequence shown here is derived from an EMBL/GenBank/DDBJ whole genome shotgun (WGS) entry which is preliminary data.</text>
</comment>
<dbReference type="CDD" id="cd07903">
    <property type="entry name" value="Adenylation_DNA_ligase_IV"/>
    <property type="match status" value="1"/>
</dbReference>
<protein>
    <recommendedName>
        <fullName evidence="5">DNA ligase 4</fullName>
        <ecNumber evidence="4">6.5.1.1</ecNumber>
    </recommendedName>
    <alternativeName>
        <fullName evidence="17">DNA ligase IV</fullName>
    </alternativeName>
    <alternativeName>
        <fullName evidence="16">Polydeoxyribonucleotide synthase [ATP] 4</fullName>
    </alternativeName>
</protein>
<comment type="similarity">
    <text evidence="3 19">Belongs to the ATP-dependent DNA ligase family.</text>
</comment>
<keyword evidence="15" id="KW-0539">Nucleus</keyword>
<evidence type="ECO:0000256" key="10">
    <source>
        <dbReference type="ARBA" id="ARBA00022763"/>
    </source>
</evidence>
<dbReference type="PROSITE" id="PS50172">
    <property type="entry name" value="BRCT"/>
    <property type="match status" value="1"/>
</dbReference>
<keyword evidence="13" id="KW-0233">DNA recombination</keyword>
<proteinExistence type="inferred from homology"/>
<evidence type="ECO:0000256" key="7">
    <source>
        <dbReference type="ARBA" id="ARBA00022723"/>
    </source>
</evidence>
<dbReference type="InterPro" id="IPR012310">
    <property type="entry name" value="DNA_ligase_ATP-dep_cent"/>
</dbReference>
<dbReference type="EC" id="6.5.1.1" evidence="4"/>
<dbReference type="Gene3D" id="2.40.50.140">
    <property type="entry name" value="Nucleic acid-binding proteins"/>
    <property type="match status" value="1"/>
</dbReference>
<dbReference type="SUPFAM" id="SSF52113">
    <property type="entry name" value="BRCT domain"/>
    <property type="match status" value="1"/>
</dbReference>
<evidence type="ECO:0000256" key="3">
    <source>
        <dbReference type="ARBA" id="ARBA00007572"/>
    </source>
</evidence>
<dbReference type="EMBL" id="JAACXV010014148">
    <property type="protein sequence ID" value="KAF7270011.1"/>
    <property type="molecule type" value="Genomic_DNA"/>
</dbReference>
<evidence type="ECO:0000256" key="8">
    <source>
        <dbReference type="ARBA" id="ARBA00022737"/>
    </source>
</evidence>
<dbReference type="GO" id="GO:0071897">
    <property type="term" value="P:DNA biosynthetic process"/>
    <property type="evidence" value="ECO:0007669"/>
    <property type="project" value="InterPro"/>
</dbReference>
<comment type="catalytic activity">
    <reaction evidence="18">
        <text>ATP + (deoxyribonucleotide)n-3'-hydroxyl + 5'-phospho-(deoxyribonucleotide)m = (deoxyribonucleotide)n+m + AMP + diphosphate.</text>
        <dbReference type="EC" id="6.5.1.1"/>
    </reaction>
</comment>
<dbReference type="Pfam" id="PF04675">
    <property type="entry name" value="DNA_ligase_A_N"/>
    <property type="match status" value="1"/>
</dbReference>
<evidence type="ECO:0000313" key="22">
    <source>
        <dbReference type="EMBL" id="KAF7270011.1"/>
    </source>
</evidence>
<dbReference type="Pfam" id="PF01068">
    <property type="entry name" value="DNA_ligase_A_M"/>
    <property type="match status" value="1"/>
</dbReference>
<dbReference type="Gene3D" id="3.40.50.10190">
    <property type="entry name" value="BRCT domain"/>
    <property type="match status" value="1"/>
</dbReference>
<dbReference type="SUPFAM" id="SSF117018">
    <property type="entry name" value="ATP-dependent DNA ligase DNA-binding domain"/>
    <property type="match status" value="1"/>
</dbReference>
<evidence type="ECO:0000256" key="13">
    <source>
        <dbReference type="ARBA" id="ARBA00023172"/>
    </source>
</evidence>
<dbReference type="GO" id="GO:0006310">
    <property type="term" value="P:DNA recombination"/>
    <property type="evidence" value="ECO:0007669"/>
    <property type="project" value="UniProtKB-KW"/>
</dbReference>
<dbReference type="InterPro" id="IPR016059">
    <property type="entry name" value="DNA_ligase_ATP-dep_CS"/>
</dbReference>
<dbReference type="Gene3D" id="3.30.470.30">
    <property type="entry name" value="DNA ligase/mRNA capping enzyme"/>
    <property type="match status" value="1"/>
</dbReference>
<evidence type="ECO:0000256" key="14">
    <source>
        <dbReference type="ARBA" id="ARBA00023204"/>
    </source>
</evidence>
<dbReference type="InterPro" id="IPR012309">
    <property type="entry name" value="DNA_ligase_ATP-dep_C"/>
</dbReference>
<comment type="cofactor">
    <cofactor evidence="1">
        <name>Mg(2+)</name>
        <dbReference type="ChEBI" id="CHEBI:18420"/>
    </cofactor>
</comment>
<dbReference type="InterPro" id="IPR036599">
    <property type="entry name" value="DNA_ligase_N_sf"/>
</dbReference>
<dbReference type="InterPro" id="IPR021536">
    <property type="entry name" value="DNA_ligase_IV_dom"/>
</dbReference>
<name>A0A834M2U2_RHYFE</name>
<reference evidence="22" key="1">
    <citation type="submission" date="2020-08" db="EMBL/GenBank/DDBJ databases">
        <title>Genome sequencing and assembly of the red palm weevil Rhynchophorus ferrugineus.</title>
        <authorList>
            <person name="Dias G.B."/>
            <person name="Bergman C.M."/>
            <person name="Manee M."/>
        </authorList>
    </citation>
    <scope>NUCLEOTIDE SEQUENCE</scope>
    <source>
        <strain evidence="22">AA-2017</strain>
        <tissue evidence="22">Whole larva</tissue>
    </source>
</reference>
<keyword evidence="9" id="KW-0547">Nucleotide-binding</keyword>
<accession>A0A834M2U2</accession>
<dbReference type="InterPro" id="IPR000977">
    <property type="entry name" value="DNA_ligase_ATP-dep"/>
</dbReference>
<evidence type="ECO:0000256" key="15">
    <source>
        <dbReference type="ARBA" id="ARBA00023242"/>
    </source>
</evidence>
<dbReference type="Gene3D" id="1.10.3260.10">
    <property type="entry name" value="DNA ligase, ATP-dependent, N-terminal domain"/>
    <property type="match status" value="1"/>
</dbReference>
<dbReference type="InterPro" id="IPR001357">
    <property type="entry name" value="BRCT_dom"/>
</dbReference>
<dbReference type="GO" id="GO:0006297">
    <property type="term" value="P:nucleotide-excision repair, DNA gap filling"/>
    <property type="evidence" value="ECO:0007669"/>
    <property type="project" value="TreeGrafter"/>
</dbReference>
<dbReference type="InterPro" id="IPR029710">
    <property type="entry name" value="LIG4"/>
</dbReference>
<evidence type="ECO:0000256" key="2">
    <source>
        <dbReference type="ARBA" id="ARBA00004123"/>
    </source>
</evidence>
<evidence type="ECO:0000259" key="21">
    <source>
        <dbReference type="PROSITE" id="PS50172"/>
    </source>
</evidence>
<dbReference type="GO" id="GO:0046872">
    <property type="term" value="F:metal ion binding"/>
    <property type="evidence" value="ECO:0007669"/>
    <property type="project" value="UniProtKB-KW"/>
</dbReference>
<feature type="domain" description="ATP-dependent DNA ligase family profile" evidence="20">
    <location>
        <begin position="253"/>
        <end position="387"/>
    </location>
</feature>
<dbReference type="SUPFAM" id="SSF50249">
    <property type="entry name" value="Nucleic acid-binding proteins"/>
    <property type="match status" value="1"/>
</dbReference>
<dbReference type="PANTHER" id="PTHR45997">
    <property type="entry name" value="DNA LIGASE 4"/>
    <property type="match status" value="1"/>
</dbReference>
<evidence type="ECO:0000256" key="4">
    <source>
        <dbReference type="ARBA" id="ARBA00012727"/>
    </source>
</evidence>
<dbReference type="GO" id="GO:0032807">
    <property type="term" value="C:DNA ligase IV complex"/>
    <property type="evidence" value="ECO:0007669"/>
    <property type="project" value="TreeGrafter"/>
</dbReference>
<evidence type="ECO:0000256" key="6">
    <source>
        <dbReference type="ARBA" id="ARBA00022598"/>
    </source>
</evidence>
<sequence>MLGLPQGKDQNNLKRSTLGQNNDFAEVVYSIIRKYLLKCKTSLTTSELDAYLDAIAHRKNEAEAENILLEIFKKCSAEDIRWVIRIILKDLRLGIDGNGILNCYHKDGAQYYASNNNLRKVVDILYDDNVNVHELDIVIFEPFRPMLSKKVDQFSFKKNLQDNKLFYVENKFDGERFQIHMKNNIFKYFSRNGYDFTASYGPSFEEGILTPKLKDLFEISIQSVILDGEMMLWDKHRKKYGSKGIEVDVKKLREEGRYQPCFCAYDIILFNEEILTNRPLRERVKLLRKVFQREEPGILVVSEIKEVFTYIEIVEELNRSVKNEEEGIIIKDPKSIYKYSDRNSGWFKMKLEYFQDTMNDLDVILMGGQYASVTSDQLNSFIVGVKSVEDQRNIYLAFAKVSSGLTDRQLEMINEKLKTLGKSTGHSSSLCFGKEKPNYYIEPEDSLLFEIRATELVRSNESYKTSYTLRFPRVMKIRDDKPVEECLTINELLELTSKNKSVIKLNKNSLNLEDILIGKKRNVKKKEIYIPNYGDRKEVCDIFRRYKIHVLNGDEQKSKSEVENNIYKAGGEVYHTIDEKVDIVLVGTYNDKAKEVSLKRHHYDVISTSWLFRVLQDGNLLGYQTDEIYCLGTNPSNCLSDEVDRYGDSYMTDATPQSLRHCFSIITNLKEIPAFNGMIEMTGRKNYESYTAYFDKYQDINNPESETIYNSFIDELEFRYYNGNISQKIDGLTNLIIFLKDGGREVVLLEYLRKIDRNDIELKSNDFLRLT</sequence>
<keyword evidence="10" id="KW-0227">DNA damage</keyword>
<evidence type="ECO:0000256" key="5">
    <source>
        <dbReference type="ARBA" id="ARBA00022073"/>
    </source>
</evidence>
<evidence type="ECO:0000256" key="12">
    <source>
        <dbReference type="ARBA" id="ARBA00022842"/>
    </source>
</evidence>
<evidence type="ECO:0000313" key="23">
    <source>
        <dbReference type="Proteomes" id="UP000625711"/>
    </source>
</evidence>
<dbReference type="Pfam" id="PF11411">
    <property type="entry name" value="DNA_ligase_IV"/>
    <property type="match status" value="1"/>
</dbReference>
<keyword evidence="6" id="KW-0436">Ligase</keyword>
<keyword evidence="12" id="KW-0460">Magnesium</keyword>
<dbReference type="GO" id="GO:0005958">
    <property type="term" value="C:DNA-dependent protein kinase-DNA ligase 4 complex"/>
    <property type="evidence" value="ECO:0007669"/>
    <property type="project" value="TreeGrafter"/>
</dbReference>
<evidence type="ECO:0000259" key="20">
    <source>
        <dbReference type="PROSITE" id="PS50160"/>
    </source>
</evidence>
<evidence type="ECO:0000256" key="17">
    <source>
        <dbReference type="ARBA" id="ARBA00031942"/>
    </source>
</evidence>
<dbReference type="GO" id="GO:0006303">
    <property type="term" value="P:double-strand break repair via nonhomologous end joining"/>
    <property type="evidence" value="ECO:0007669"/>
    <property type="project" value="TreeGrafter"/>
</dbReference>
<dbReference type="Pfam" id="PF00533">
    <property type="entry name" value="BRCT"/>
    <property type="match status" value="1"/>
</dbReference>
<keyword evidence="11" id="KW-0067">ATP-binding</keyword>
<comment type="subcellular location">
    <subcellularLocation>
        <location evidence="2">Nucleus</location>
    </subcellularLocation>
</comment>
<evidence type="ECO:0000256" key="16">
    <source>
        <dbReference type="ARBA" id="ARBA00030676"/>
    </source>
</evidence>
<evidence type="ECO:0000256" key="19">
    <source>
        <dbReference type="RuleBase" id="RU004196"/>
    </source>
</evidence>
<dbReference type="Proteomes" id="UP000625711">
    <property type="component" value="Unassembled WGS sequence"/>
</dbReference>
<keyword evidence="23" id="KW-1185">Reference proteome</keyword>